<dbReference type="GO" id="GO:0016020">
    <property type="term" value="C:membrane"/>
    <property type="evidence" value="ECO:0007669"/>
    <property type="project" value="UniProtKB-SubCell"/>
</dbReference>
<evidence type="ECO:0000256" key="5">
    <source>
        <dbReference type="ARBA" id="ARBA00023136"/>
    </source>
</evidence>
<keyword evidence="3 6" id="KW-0812">Transmembrane</keyword>
<accession>A0ABD0PBE8</accession>
<evidence type="ECO:0000256" key="4">
    <source>
        <dbReference type="ARBA" id="ARBA00022989"/>
    </source>
</evidence>
<dbReference type="EMBL" id="JAMKFB020000016">
    <property type="protein sequence ID" value="KAL0171404.1"/>
    <property type="molecule type" value="Genomic_DNA"/>
</dbReference>
<dbReference type="InterPro" id="IPR007593">
    <property type="entry name" value="CD225/Dispanin_fam"/>
</dbReference>
<dbReference type="AlphaFoldDB" id="A0ABD0PBE8"/>
<evidence type="ECO:0000313" key="7">
    <source>
        <dbReference type="EMBL" id="KAL0171404.1"/>
    </source>
</evidence>
<evidence type="ECO:0000256" key="2">
    <source>
        <dbReference type="ARBA" id="ARBA00006843"/>
    </source>
</evidence>
<keyword evidence="5 6" id="KW-0472">Membrane</keyword>
<sequence>MDPSQSVVVVQPTVFVPTASVANPVPDYMGYSIFTMLCCCCPLGLAALIYSCS</sequence>
<dbReference type="InterPro" id="IPR051423">
    <property type="entry name" value="CD225/Dispanin"/>
</dbReference>
<comment type="caution">
    <text evidence="7">The sequence shown here is derived from an EMBL/GenBank/DDBJ whole genome shotgun (WGS) entry which is preliminary data.</text>
</comment>
<organism evidence="7 8">
    <name type="scientific">Cirrhinus mrigala</name>
    <name type="common">Mrigala</name>
    <dbReference type="NCBI Taxonomy" id="683832"/>
    <lineage>
        <taxon>Eukaryota</taxon>
        <taxon>Metazoa</taxon>
        <taxon>Chordata</taxon>
        <taxon>Craniata</taxon>
        <taxon>Vertebrata</taxon>
        <taxon>Euteleostomi</taxon>
        <taxon>Actinopterygii</taxon>
        <taxon>Neopterygii</taxon>
        <taxon>Teleostei</taxon>
        <taxon>Ostariophysi</taxon>
        <taxon>Cypriniformes</taxon>
        <taxon>Cyprinidae</taxon>
        <taxon>Labeoninae</taxon>
        <taxon>Labeonini</taxon>
        <taxon>Cirrhinus</taxon>
    </lineage>
</organism>
<evidence type="ECO:0000256" key="6">
    <source>
        <dbReference type="SAM" id="Phobius"/>
    </source>
</evidence>
<dbReference type="Pfam" id="PF04505">
    <property type="entry name" value="CD225"/>
    <property type="match status" value="1"/>
</dbReference>
<reference evidence="7 8" key="1">
    <citation type="submission" date="2024-05" db="EMBL/GenBank/DDBJ databases">
        <title>Genome sequencing and assembly of Indian major carp, Cirrhinus mrigala (Hamilton, 1822).</title>
        <authorList>
            <person name="Mohindra V."/>
            <person name="Chowdhury L.M."/>
            <person name="Lal K."/>
            <person name="Jena J.K."/>
        </authorList>
    </citation>
    <scope>NUCLEOTIDE SEQUENCE [LARGE SCALE GENOMIC DNA]</scope>
    <source>
        <strain evidence="7">CM1030</strain>
        <tissue evidence="7">Blood</tissue>
    </source>
</reference>
<feature type="non-terminal residue" evidence="7">
    <location>
        <position position="53"/>
    </location>
</feature>
<evidence type="ECO:0000256" key="3">
    <source>
        <dbReference type="ARBA" id="ARBA00022692"/>
    </source>
</evidence>
<dbReference type="PANTHER" id="PTHR14948">
    <property type="entry name" value="NG5"/>
    <property type="match status" value="1"/>
</dbReference>
<protein>
    <submittedName>
        <fullName evidence="7">Uncharacterized protein</fullName>
    </submittedName>
</protein>
<evidence type="ECO:0000256" key="1">
    <source>
        <dbReference type="ARBA" id="ARBA00004370"/>
    </source>
</evidence>
<keyword evidence="8" id="KW-1185">Reference proteome</keyword>
<dbReference type="PANTHER" id="PTHR14948:SF46">
    <property type="entry name" value="DISPANIN SUBFAMILY A MEMBER 2B-LIKE-RELATED"/>
    <property type="match status" value="1"/>
</dbReference>
<name>A0ABD0PBE8_CIRMR</name>
<proteinExistence type="inferred from homology"/>
<feature type="transmembrane region" description="Helical" evidence="6">
    <location>
        <begin position="28"/>
        <end position="50"/>
    </location>
</feature>
<evidence type="ECO:0000313" key="8">
    <source>
        <dbReference type="Proteomes" id="UP001529510"/>
    </source>
</evidence>
<dbReference type="Proteomes" id="UP001529510">
    <property type="component" value="Unassembled WGS sequence"/>
</dbReference>
<comment type="similarity">
    <text evidence="2">Belongs to the CD225/Dispanin family.</text>
</comment>
<keyword evidence="4 6" id="KW-1133">Transmembrane helix</keyword>
<comment type="subcellular location">
    <subcellularLocation>
        <location evidence="1">Membrane</location>
    </subcellularLocation>
</comment>
<gene>
    <name evidence="7" type="ORF">M9458_031715</name>
</gene>